<reference evidence="2" key="1">
    <citation type="submission" date="2016-03" db="EMBL/GenBank/DDBJ databases">
        <title>Microsymbionts genomes from the relict species Vavilovia formosa.</title>
        <authorList>
            <person name="Chirak E."/>
            <person name="Kimeklis A."/>
            <person name="Kopat V."/>
            <person name="Andronov E."/>
        </authorList>
    </citation>
    <scope>NUCLEOTIDE SEQUENCE [LARGE SCALE GENOMIC DNA]</scope>
    <source>
        <strain evidence="2">Vaf12</strain>
    </source>
</reference>
<proteinExistence type="predicted"/>
<evidence type="ECO:0000313" key="2">
    <source>
        <dbReference type="EMBL" id="KZA96671.1"/>
    </source>
</evidence>
<organism evidence="2">
    <name type="scientific">Rhizobium leguminosarum</name>
    <dbReference type="NCBI Taxonomy" id="384"/>
    <lineage>
        <taxon>Bacteria</taxon>
        <taxon>Pseudomonadati</taxon>
        <taxon>Pseudomonadota</taxon>
        <taxon>Alphaproteobacteria</taxon>
        <taxon>Hyphomicrobiales</taxon>
        <taxon>Rhizobiaceae</taxon>
        <taxon>Rhizobium/Agrobacterium group</taxon>
        <taxon>Rhizobium</taxon>
    </lineage>
</organism>
<sequence>MQGLQARIKPVSEKMLLSQYHGQEKEAPRGNRGDRPGRLDCSRTAARRLGNGSRVLGRQRSRHGSGR</sequence>
<comment type="caution">
    <text evidence="2">The sequence shown here is derived from an EMBL/GenBank/DDBJ whole genome shotgun (WGS) entry which is preliminary data.</text>
</comment>
<name>A0A154I8D3_RHILE</name>
<accession>A0A154I8D3</accession>
<feature type="compositionally biased region" description="Basic residues" evidence="1">
    <location>
        <begin position="57"/>
        <end position="67"/>
    </location>
</feature>
<gene>
    <name evidence="2" type="ORF">A4A59_06195</name>
</gene>
<evidence type="ECO:0000256" key="1">
    <source>
        <dbReference type="SAM" id="MobiDB-lite"/>
    </source>
</evidence>
<feature type="compositionally biased region" description="Basic and acidic residues" evidence="1">
    <location>
        <begin position="22"/>
        <end position="41"/>
    </location>
</feature>
<protein>
    <submittedName>
        <fullName evidence="2">Uncharacterized protein</fullName>
    </submittedName>
</protein>
<dbReference type="AlphaFoldDB" id="A0A154I8D3"/>
<dbReference type="EMBL" id="LVYU01000156">
    <property type="protein sequence ID" value="KZA96671.1"/>
    <property type="molecule type" value="Genomic_DNA"/>
</dbReference>
<feature type="region of interest" description="Disordered" evidence="1">
    <location>
        <begin position="1"/>
        <end position="67"/>
    </location>
</feature>